<reference evidence="2" key="1">
    <citation type="journal article" date="2022" name="Mol. Ecol. Resour.">
        <title>The genomes of chicory, endive, great burdock and yacon provide insights into Asteraceae palaeo-polyploidization history and plant inulin production.</title>
        <authorList>
            <person name="Fan W."/>
            <person name="Wang S."/>
            <person name="Wang H."/>
            <person name="Wang A."/>
            <person name="Jiang F."/>
            <person name="Liu H."/>
            <person name="Zhao H."/>
            <person name="Xu D."/>
            <person name="Zhang Y."/>
        </authorList>
    </citation>
    <scope>NUCLEOTIDE SEQUENCE [LARGE SCALE GENOMIC DNA]</scope>
    <source>
        <strain evidence="2">cv. Niubang</strain>
    </source>
</reference>
<evidence type="ECO:0000313" key="2">
    <source>
        <dbReference type="Proteomes" id="UP001055879"/>
    </source>
</evidence>
<name>A0ACB8XFF1_ARCLA</name>
<proteinExistence type="predicted"/>
<dbReference type="EMBL" id="CM042064">
    <property type="protein sequence ID" value="KAI3665427.1"/>
    <property type="molecule type" value="Genomic_DNA"/>
</dbReference>
<protein>
    <submittedName>
        <fullName evidence="1">Uncharacterized protein</fullName>
    </submittedName>
</protein>
<evidence type="ECO:0000313" key="1">
    <source>
        <dbReference type="EMBL" id="KAI3665427.1"/>
    </source>
</evidence>
<dbReference type="Proteomes" id="UP001055879">
    <property type="component" value="Linkage Group LG18"/>
</dbReference>
<comment type="caution">
    <text evidence="1">The sequence shown here is derived from an EMBL/GenBank/DDBJ whole genome shotgun (WGS) entry which is preliminary data.</text>
</comment>
<keyword evidence="2" id="KW-1185">Reference proteome</keyword>
<organism evidence="1 2">
    <name type="scientific">Arctium lappa</name>
    <name type="common">Greater burdock</name>
    <name type="synonym">Lappa major</name>
    <dbReference type="NCBI Taxonomy" id="4217"/>
    <lineage>
        <taxon>Eukaryota</taxon>
        <taxon>Viridiplantae</taxon>
        <taxon>Streptophyta</taxon>
        <taxon>Embryophyta</taxon>
        <taxon>Tracheophyta</taxon>
        <taxon>Spermatophyta</taxon>
        <taxon>Magnoliopsida</taxon>
        <taxon>eudicotyledons</taxon>
        <taxon>Gunneridae</taxon>
        <taxon>Pentapetalae</taxon>
        <taxon>asterids</taxon>
        <taxon>campanulids</taxon>
        <taxon>Asterales</taxon>
        <taxon>Asteraceae</taxon>
        <taxon>Carduoideae</taxon>
        <taxon>Cardueae</taxon>
        <taxon>Arctiinae</taxon>
        <taxon>Arctium</taxon>
    </lineage>
</organism>
<reference evidence="1 2" key="2">
    <citation type="journal article" date="2022" name="Mol. Ecol. Resour.">
        <title>The genomes of chicory, endive, great burdock and yacon provide insights into Asteraceae paleo-polyploidization history and plant inulin production.</title>
        <authorList>
            <person name="Fan W."/>
            <person name="Wang S."/>
            <person name="Wang H."/>
            <person name="Wang A."/>
            <person name="Jiang F."/>
            <person name="Liu H."/>
            <person name="Zhao H."/>
            <person name="Xu D."/>
            <person name="Zhang Y."/>
        </authorList>
    </citation>
    <scope>NUCLEOTIDE SEQUENCE [LARGE SCALE GENOMIC DNA]</scope>
    <source>
        <strain evidence="2">cv. Niubang</strain>
    </source>
</reference>
<sequence>MPTSFFYCGTQNPNLFLGRLSHVTHTSRIYTTNNTSPIFIIISLEREISISNNYFTRCTSQHFKIKP</sequence>
<gene>
    <name evidence="1" type="ORF">L6452_44054</name>
</gene>
<accession>A0ACB8XFF1</accession>